<reference evidence="1 2" key="1">
    <citation type="submission" date="2011-09" db="EMBL/GenBank/DDBJ databases">
        <title>The draft genome of Paenibacillus lactis 154.</title>
        <authorList>
            <consortium name="US DOE Joint Genome Institute (JGI-PGF)"/>
            <person name="Lucas S."/>
            <person name="Han J."/>
            <person name="Lapidus A."/>
            <person name="Cheng J.-F."/>
            <person name="Goodwin L."/>
            <person name="Pitluck S."/>
            <person name="Peters L."/>
            <person name="Land M.L."/>
            <person name="Hauser L."/>
            <person name="Siebers A."/>
            <person name="Thelen M."/>
            <person name="Hugenholtz P."/>
            <person name="Allgaier M."/>
            <person name="Woyke T.J."/>
        </authorList>
    </citation>
    <scope>NUCLEOTIDE SEQUENCE [LARGE SCALE GENOMIC DNA]</scope>
    <source>
        <strain evidence="1 2">154</strain>
    </source>
</reference>
<dbReference type="AlphaFoldDB" id="G4HEK3"/>
<dbReference type="STRING" id="743719.PaelaDRAFT_2414"/>
<gene>
    <name evidence="1" type="ORF">PaelaDRAFT_2414</name>
</gene>
<protein>
    <submittedName>
        <fullName evidence="1">Phage protein</fullName>
    </submittedName>
</protein>
<dbReference type="InterPro" id="IPR022555">
    <property type="entry name" value="DUF2577"/>
</dbReference>
<dbReference type="Pfam" id="PF10844">
    <property type="entry name" value="DUF2577"/>
    <property type="match status" value="1"/>
</dbReference>
<dbReference type="OrthoDB" id="95576at2"/>
<dbReference type="Proteomes" id="UP000003891">
    <property type="component" value="Unassembled WGS sequence"/>
</dbReference>
<evidence type="ECO:0000313" key="2">
    <source>
        <dbReference type="Proteomes" id="UP000003891"/>
    </source>
</evidence>
<dbReference type="PATRIC" id="fig|743719.3.peg.2436"/>
<proteinExistence type="predicted"/>
<name>G4HEK3_9BACL</name>
<dbReference type="EMBL" id="AGIP01000004">
    <property type="protein sequence ID" value="EHB65272.1"/>
    <property type="molecule type" value="Genomic_DNA"/>
</dbReference>
<dbReference type="RefSeq" id="WP_007129586.1">
    <property type="nucleotide sequence ID" value="NZ_AGIP01000004.1"/>
</dbReference>
<organism evidence="1 2">
    <name type="scientific">Paenibacillus lactis 154</name>
    <dbReference type="NCBI Taxonomy" id="743719"/>
    <lineage>
        <taxon>Bacteria</taxon>
        <taxon>Bacillati</taxon>
        <taxon>Bacillota</taxon>
        <taxon>Bacilli</taxon>
        <taxon>Bacillales</taxon>
        <taxon>Paenibacillaceae</taxon>
        <taxon>Paenibacillus</taxon>
    </lineage>
</organism>
<sequence>MLDIIKKAAIEAVGASKPVAVQIGTVVSISPLEISLDQRITLPEAFFYVPESLTRYEIDLSHVHKISGSPDTEKSLTDKIVIRKGLAVGDAVILLRVQGGQKFVVLDKVVSG</sequence>
<dbReference type="eggNOG" id="ENOG5032ZPC">
    <property type="taxonomic scope" value="Bacteria"/>
</dbReference>
<evidence type="ECO:0000313" key="1">
    <source>
        <dbReference type="EMBL" id="EHB65272.1"/>
    </source>
</evidence>
<accession>G4HEK3</accession>